<dbReference type="GO" id="GO:0006013">
    <property type="term" value="P:mannose metabolic process"/>
    <property type="evidence" value="ECO:0007669"/>
    <property type="project" value="InterPro"/>
</dbReference>
<keyword evidence="1" id="KW-0732">Signal</keyword>
<dbReference type="Gene3D" id="3.20.110.10">
    <property type="entry name" value="Glycoside hydrolase 38, N terminal domain"/>
    <property type="match status" value="2"/>
</dbReference>
<accession>A0AAV8YKB6</accession>
<feature type="signal peptide" evidence="1">
    <location>
        <begin position="1"/>
        <end position="17"/>
    </location>
</feature>
<dbReference type="PANTHER" id="PTHR11607">
    <property type="entry name" value="ALPHA-MANNOSIDASE"/>
    <property type="match status" value="1"/>
</dbReference>
<evidence type="ECO:0000259" key="2">
    <source>
        <dbReference type="Pfam" id="PF01074"/>
    </source>
</evidence>
<dbReference type="InterPro" id="IPR000602">
    <property type="entry name" value="Glyco_hydro_38_N"/>
</dbReference>
<dbReference type="GO" id="GO:0005764">
    <property type="term" value="C:lysosome"/>
    <property type="evidence" value="ECO:0007669"/>
    <property type="project" value="TreeGrafter"/>
</dbReference>
<dbReference type="PANTHER" id="PTHR11607:SF3">
    <property type="entry name" value="LYSOSOMAL ALPHA-MANNOSIDASE"/>
    <property type="match status" value="1"/>
</dbReference>
<organism evidence="3 4">
    <name type="scientific">Aromia moschata</name>
    <dbReference type="NCBI Taxonomy" id="1265417"/>
    <lineage>
        <taxon>Eukaryota</taxon>
        <taxon>Metazoa</taxon>
        <taxon>Ecdysozoa</taxon>
        <taxon>Arthropoda</taxon>
        <taxon>Hexapoda</taxon>
        <taxon>Insecta</taxon>
        <taxon>Pterygota</taxon>
        <taxon>Neoptera</taxon>
        <taxon>Endopterygota</taxon>
        <taxon>Coleoptera</taxon>
        <taxon>Polyphaga</taxon>
        <taxon>Cucujiformia</taxon>
        <taxon>Chrysomeloidea</taxon>
        <taxon>Cerambycidae</taxon>
        <taxon>Cerambycinae</taxon>
        <taxon>Callichromatini</taxon>
        <taxon>Aromia</taxon>
    </lineage>
</organism>
<sequence>MQFLVPVLCYLAVAAYANPFRIGKNDTLNCGYQTCPATDPDKINVHLIPHSHDDLGWLKTVEKFIQVETAYFYKWWTLQEDDMKNSVKQLINEGRLEIINGGWSMNDEANTHYQSTIDQFTLGHKWLSETFGECAITNTGWQIDPFGHSREQASIYSQMGFDSFFFMRYDYRDQAKRKQEKNHGLAVEGETTYAWPVGFCYDITCGDTDVVEDVNSPESYYEKIVSDFAGVIKTQAEYYPTNNIFITMGDDVHYTGATKNFVNIDRLIKGFAKYNPIIDGKEVNIFYSTPSCYAKAVNDFVNREKLHTGLQDRRFYAPDNRK</sequence>
<proteinExistence type="predicted"/>
<dbReference type="SUPFAM" id="SSF88713">
    <property type="entry name" value="Glycoside hydrolase/deacetylase"/>
    <property type="match status" value="1"/>
</dbReference>
<feature type="domain" description="Glycoside hydrolase family 38 N-terminal" evidence="2">
    <location>
        <begin position="63"/>
        <end position="303"/>
    </location>
</feature>
<dbReference type="GO" id="GO:0004559">
    <property type="term" value="F:alpha-mannosidase activity"/>
    <property type="evidence" value="ECO:0007669"/>
    <property type="project" value="InterPro"/>
</dbReference>
<name>A0AAV8YKB6_9CUCU</name>
<dbReference type="AlphaFoldDB" id="A0AAV8YKB6"/>
<dbReference type="EMBL" id="JAPWTK010000081">
    <property type="protein sequence ID" value="KAJ8951623.1"/>
    <property type="molecule type" value="Genomic_DNA"/>
</dbReference>
<dbReference type="Proteomes" id="UP001162162">
    <property type="component" value="Unassembled WGS sequence"/>
</dbReference>
<dbReference type="InterPro" id="IPR050843">
    <property type="entry name" value="Glycosyl_Hydrlase_38"/>
</dbReference>
<evidence type="ECO:0000256" key="1">
    <source>
        <dbReference type="SAM" id="SignalP"/>
    </source>
</evidence>
<protein>
    <recommendedName>
        <fullName evidence="2">Glycoside hydrolase family 38 N-terminal domain-containing protein</fullName>
    </recommendedName>
</protein>
<comment type="caution">
    <text evidence="3">The sequence shown here is derived from an EMBL/GenBank/DDBJ whole genome shotgun (WGS) entry which is preliminary data.</text>
</comment>
<dbReference type="Pfam" id="PF01074">
    <property type="entry name" value="Glyco_hydro_38N"/>
    <property type="match status" value="1"/>
</dbReference>
<feature type="chain" id="PRO_5043720600" description="Glycoside hydrolase family 38 N-terminal domain-containing protein" evidence="1">
    <location>
        <begin position="18"/>
        <end position="322"/>
    </location>
</feature>
<gene>
    <name evidence="3" type="ORF">NQ318_012293</name>
</gene>
<dbReference type="InterPro" id="IPR027291">
    <property type="entry name" value="Glyco_hydro_38_N_sf"/>
</dbReference>
<evidence type="ECO:0000313" key="3">
    <source>
        <dbReference type="EMBL" id="KAJ8951623.1"/>
    </source>
</evidence>
<reference evidence="3" key="1">
    <citation type="journal article" date="2023" name="Insect Mol. Biol.">
        <title>Genome sequencing provides insights into the evolution of gene families encoding plant cell wall-degrading enzymes in longhorned beetles.</title>
        <authorList>
            <person name="Shin N.R."/>
            <person name="Okamura Y."/>
            <person name="Kirsch R."/>
            <person name="Pauchet Y."/>
        </authorList>
    </citation>
    <scope>NUCLEOTIDE SEQUENCE</scope>
    <source>
        <strain evidence="3">AMC_N1</strain>
    </source>
</reference>
<evidence type="ECO:0000313" key="4">
    <source>
        <dbReference type="Proteomes" id="UP001162162"/>
    </source>
</evidence>
<keyword evidence="4" id="KW-1185">Reference proteome</keyword>
<dbReference type="InterPro" id="IPR011330">
    <property type="entry name" value="Glyco_hydro/deAcase_b/a-brl"/>
</dbReference>